<organism evidence="2 3">
    <name type="scientific">Mesorhizobium cantuariense</name>
    <dbReference type="NCBI Taxonomy" id="1300275"/>
    <lineage>
        <taxon>Bacteria</taxon>
        <taxon>Pseudomonadati</taxon>
        <taxon>Pseudomonadota</taxon>
        <taxon>Alphaproteobacteria</taxon>
        <taxon>Hyphomicrobiales</taxon>
        <taxon>Phyllobacteriaceae</taxon>
        <taxon>Mesorhizobium</taxon>
    </lineage>
</organism>
<name>A0ABV7MG97_9HYPH</name>
<dbReference type="SUPFAM" id="SSF102198">
    <property type="entry name" value="Putative cyclase"/>
    <property type="match status" value="1"/>
</dbReference>
<feature type="region of interest" description="Disordered" evidence="1">
    <location>
        <begin position="28"/>
        <end position="48"/>
    </location>
</feature>
<dbReference type="Pfam" id="PF04199">
    <property type="entry name" value="Cyclase"/>
    <property type="match status" value="1"/>
</dbReference>
<dbReference type="PANTHER" id="PTHR34861:SF11">
    <property type="entry name" value="CYCLASE"/>
    <property type="match status" value="1"/>
</dbReference>
<dbReference type="Gene3D" id="3.50.30.50">
    <property type="entry name" value="Putative cyclase"/>
    <property type="match status" value="1"/>
</dbReference>
<dbReference type="Proteomes" id="UP001595648">
    <property type="component" value="Unassembled WGS sequence"/>
</dbReference>
<evidence type="ECO:0000313" key="3">
    <source>
        <dbReference type="Proteomes" id="UP001595648"/>
    </source>
</evidence>
<proteinExistence type="predicted"/>
<sequence length="367" mass="39948">MGLSAKALDCAECSERIRGIAYALDSQDKNASATREEERPMRAPYPNLPSYSEIMARTDGPAGSGWGVFGDDDHIGTINLLSPEAVVSAASLVKRGATFNLDYELNAFAPPVSPYRRGIQHTVVSRHDGQVYDDFVSDFFLQGSSQIDGLRHHRHKIHGFYGNVPASAVEAGSPALGVQHIAQKGIAGRGVLLDVQRYLEEQGRPLDLATNSVIALSDLEGAAEAQGISFERGDILLLHTGWARHFLNDLTTEDRAWIIKERTFCGVEQSREMLAWIWDNHFSVLASDTVVVEVMPSIPTSPFETNVGRLMHPDLIALLGVCLGEMWKLDELAADCARDGVYEFLLTAKPLNLVGGVGSPPNALAIK</sequence>
<evidence type="ECO:0000313" key="2">
    <source>
        <dbReference type="EMBL" id="MFC3320898.1"/>
    </source>
</evidence>
<keyword evidence="3" id="KW-1185">Reference proteome</keyword>
<evidence type="ECO:0000256" key="1">
    <source>
        <dbReference type="SAM" id="MobiDB-lite"/>
    </source>
</evidence>
<comment type="caution">
    <text evidence="2">The sequence shown here is derived from an EMBL/GenBank/DDBJ whole genome shotgun (WGS) entry which is preliminary data.</text>
</comment>
<accession>A0ABV7MG97</accession>
<dbReference type="EMBL" id="JBHRVD010000001">
    <property type="protein sequence ID" value="MFC3320898.1"/>
    <property type="molecule type" value="Genomic_DNA"/>
</dbReference>
<dbReference type="InterPro" id="IPR007325">
    <property type="entry name" value="KFase/CYL"/>
</dbReference>
<dbReference type="InterPro" id="IPR037175">
    <property type="entry name" value="KFase_sf"/>
</dbReference>
<gene>
    <name evidence="2" type="ORF">ACFOJ9_03680</name>
</gene>
<protein>
    <submittedName>
        <fullName evidence="2">Cyclase family protein</fullName>
    </submittedName>
</protein>
<reference evidence="3" key="1">
    <citation type="journal article" date="2019" name="Int. J. Syst. Evol. Microbiol.">
        <title>The Global Catalogue of Microorganisms (GCM) 10K type strain sequencing project: providing services to taxonomists for standard genome sequencing and annotation.</title>
        <authorList>
            <consortium name="The Broad Institute Genomics Platform"/>
            <consortium name="The Broad Institute Genome Sequencing Center for Infectious Disease"/>
            <person name="Wu L."/>
            <person name="Ma J."/>
        </authorList>
    </citation>
    <scope>NUCLEOTIDE SEQUENCE [LARGE SCALE GENOMIC DNA]</scope>
    <source>
        <strain evidence="3">ICMP 19515</strain>
    </source>
</reference>
<dbReference type="RefSeq" id="WP_143748876.1">
    <property type="nucleotide sequence ID" value="NZ_JBHRVD010000001.1"/>
</dbReference>
<dbReference type="PANTHER" id="PTHR34861">
    <property type="match status" value="1"/>
</dbReference>